<dbReference type="STRING" id="1328760.A0A165JUJ6"/>
<reference evidence="3 4" key="1">
    <citation type="journal article" date="2016" name="Fungal Biol.">
        <title>The genome of Xylona heveae provides a window into fungal endophytism.</title>
        <authorList>
            <person name="Gazis R."/>
            <person name="Kuo A."/>
            <person name="Riley R."/>
            <person name="LaButti K."/>
            <person name="Lipzen A."/>
            <person name="Lin J."/>
            <person name="Amirebrahimi M."/>
            <person name="Hesse C.N."/>
            <person name="Spatafora J.W."/>
            <person name="Henrissat B."/>
            <person name="Hainaut M."/>
            <person name="Grigoriev I.V."/>
            <person name="Hibbett D.S."/>
        </authorList>
    </citation>
    <scope>NUCLEOTIDE SEQUENCE [LARGE SCALE GENOMIC DNA]</scope>
    <source>
        <strain evidence="3 4">TC161</strain>
    </source>
</reference>
<keyword evidence="4" id="KW-1185">Reference proteome</keyword>
<evidence type="ECO:0000259" key="2">
    <source>
        <dbReference type="PROSITE" id="PS50191"/>
    </source>
</evidence>
<evidence type="ECO:0000313" key="4">
    <source>
        <dbReference type="Proteomes" id="UP000076632"/>
    </source>
</evidence>
<dbReference type="InterPro" id="IPR011074">
    <property type="entry name" value="CRAL/TRIO_N_dom"/>
</dbReference>
<dbReference type="SUPFAM" id="SSF52087">
    <property type="entry name" value="CRAL/TRIO domain"/>
    <property type="match status" value="1"/>
</dbReference>
<proteinExistence type="predicted"/>
<dbReference type="EMBL" id="KV407454">
    <property type="protein sequence ID" value="KZF26647.1"/>
    <property type="molecule type" value="Genomic_DNA"/>
</dbReference>
<dbReference type="PROSITE" id="PS50191">
    <property type="entry name" value="CRAL_TRIO"/>
    <property type="match status" value="1"/>
</dbReference>
<dbReference type="InterPro" id="IPR036865">
    <property type="entry name" value="CRAL-TRIO_dom_sf"/>
</dbReference>
<dbReference type="SMART" id="SM01100">
    <property type="entry name" value="CRAL_TRIO_N"/>
    <property type="match status" value="1"/>
</dbReference>
<dbReference type="InterPro" id="IPR001251">
    <property type="entry name" value="CRAL-TRIO_dom"/>
</dbReference>
<dbReference type="AlphaFoldDB" id="A0A165JUJ6"/>
<dbReference type="SMART" id="SM00516">
    <property type="entry name" value="SEC14"/>
    <property type="match status" value="1"/>
</dbReference>
<accession>A0A165JUJ6</accession>
<dbReference type="Pfam" id="PF00650">
    <property type="entry name" value="CRAL_TRIO"/>
    <property type="match status" value="1"/>
</dbReference>
<dbReference type="InterPro" id="IPR052578">
    <property type="entry name" value="PI_Transfer_CRAL-TRIO"/>
</dbReference>
<dbReference type="Proteomes" id="UP000076632">
    <property type="component" value="Unassembled WGS sequence"/>
</dbReference>
<evidence type="ECO:0000256" key="1">
    <source>
        <dbReference type="SAM" id="MobiDB-lite"/>
    </source>
</evidence>
<feature type="domain" description="CRAL-TRIO" evidence="2">
    <location>
        <begin position="138"/>
        <end position="291"/>
    </location>
</feature>
<dbReference type="PANTHER" id="PTHR45824">
    <property type="entry name" value="GH16843P"/>
    <property type="match status" value="1"/>
</dbReference>
<organism evidence="3 4">
    <name type="scientific">Xylona heveae (strain CBS 132557 / TC161)</name>
    <dbReference type="NCBI Taxonomy" id="1328760"/>
    <lineage>
        <taxon>Eukaryota</taxon>
        <taxon>Fungi</taxon>
        <taxon>Dikarya</taxon>
        <taxon>Ascomycota</taxon>
        <taxon>Pezizomycotina</taxon>
        <taxon>Xylonomycetes</taxon>
        <taxon>Xylonales</taxon>
        <taxon>Xylonaceae</taxon>
        <taxon>Xylona</taxon>
    </lineage>
</organism>
<dbReference type="RefSeq" id="XP_018192202.1">
    <property type="nucleotide sequence ID" value="XM_018329670.1"/>
</dbReference>
<dbReference type="GO" id="GO:0008526">
    <property type="term" value="F:phosphatidylinositol transfer activity"/>
    <property type="evidence" value="ECO:0007669"/>
    <property type="project" value="TreeGrafter"/>
</dbReference>
<feature type="compositionally biased region" description="Polar residues" evidence="1">
    <location>
        <begin position="1"/>
        <end position="21"/>
    </location>
</feature>
<dbReference type="InParanoid" id="A0A165JUJ6"/>
<name>A0A165JUJ6_XYLHT</name>
<gene>
    <name evidence="3" type="ORF">L228DRAFT_206262</name>
</gene>
<dbReference type="Pfam" id="PF03765">
    <property type="entry name" value="CRAL_TRIO_N"/>
    <property type="match status" value="1"/>
</dbReference>
<dbReference type="GeneID" id="28894807"/>
<dbReference type="CDD" id="cd00170">
    <property type="entry name" value="SEC14"/>
    <property type="match status" value="1"/>
</dbReference>
<dbReference type="FunFam" id="3.40.525.10:FF:000013">
    <property type="entry name" value="Phosphatidylinositol transfer protein PDR16"/>
    <property type="match status" value="1"/>
</dbReference>
<dbReference type="InterPro" id="IPR036273">
    <property type="entry name" value="CRAL/TRIO_N_dom_sf"/>
</dbReference>
<dbReference type="FunCoup" id="A0A165JUJ6">
    <property type="interactions" value="142"/>
</dbReference>
<feature type="region of interest" description="Disordered" evidence="1">
    <location>
        <begin position="1"/>
        <end position="58"/>
    </location>
</feature>
<dbReference type="SUPFAM" id="SSF46938">
    <property type="entry name" value="CRAL/TRIO N-terminal domain"/>
    <property type="match status" value="1"/>
</dbReference>
<dbReference type="OrthoDB" id="75724at2759"/>
<dbReference type="OMA" id="DIHARPC"/>
<dbReference type="PANTHER" id="PTHR45824:SF29">
    <property type="entry name" value="GH16843P"/>
    <property type="match status" value="1"/>
</dbReference>
<dbReference type="GO" id="GO:0008289">
    <property type="term" value="F:lipid binding"/>
    <property type="evidence" value="ECO:0007669"/>
    <property type="project" value="UniProtKB-ARBA"/>
</dbReference>
<evidence type="ECO:0000313" key="3">
    <source>
        <dbReference type="EMBL" id="KZF26647.1"/>
    </source>
</evidence>
<dbReference type="Gene3D" id="3.40.525.10">
    <property type="entry name" value="CRAL-TRIO lipid binding domain"/>
    <property type="match status" value="1"/>
</dbReference>
<sequence>MSDASTDTASGARTEPTSTAPSVKESAPAPPTGPVKTPFLAPYDGIKPPAPAKLTSEQETKYDNVLKTVSSWKEIPDTLEKNSKLSPITDDERMFLTRECLLRYLRATKWNAAEASKRLMNTLTWRRDYGVDKHTADYISPENETGKQVIAGYDNDARPCLYLNPAKQNTKKSDRQIQHLVFMLERVIDMMVPGQDTTALLINFKESTSGSNPSVGQGRQTLHILQTHYPERLGRAFVINIPWPVWTFFKLISPFIDPLTREKLKFNEGIRQYVPPAQLLTTHGGDAQFEYDHSIYWPTLNKIAAERRAAYRERWVKAGRRVGEHETYLRGGDEPCLVEIEKAKVAPAPPAAEPLTNIVSA</sequence>
<protein>
    <submittedName>
        <fullName evidence="3">Pleiotropic drug resistance protein</fullName>
    </submittedName>
</protein>
<dbReference type="GO" id="GO:0071944">
    <property type="term" value="C:cell periphery"/>
    <property type="evidence" value="ECO:0007669"/>
    <property type="project" value="UniProtKB-ARBA"/>
</dbReference>